<dbReference type="AlphaFoldDB" id="A0A2U3NWY5"/>
<dbReference type="PANTHER" id="PTHR11106">
    <property type="entry name" value="GANGLIOSIDE INDUCED DIFFERENTIATION ASSOCIATED PROTEIN 2-RELATED"/>
    <property type="match status" value="1"/>
</dbReference>
<gene>
    <name evidence="2" type="ORF">MRAB57_3868</name>
</gene>
<accession>A0A2U3NWY5</accession>
<sequence>MRGGGGVDGAIHRAGGPAILRDCVERFPSGLATGDAGWTTAGDLPARWVVHTVGPNYAAGQRDRSLLESCYRRATEVADELGARSIAFPLISAGVYRWPLRDAVRAAIDTLAAADTQVDEVRLVAYDPTAHTELLTRITVSTAIRILQGVRAVHDRGYHRVRALPGMSASGLHWRVAIMTANNLGVVNPDAAIHYSTGALKQFAGGKVTVTVSPQTVADLIMETLPENAPTSDDPEYVSWFADLMQLVEVEGMLPIAYADGFDDSDGWEVGWGSGIRHPHPPLSPR</sequence>
<dbReference type="EMBL" id="FUFA01000005">
    <property type="protein sequence ID" value="SPM36030.1"/>
    <property type="molecule type" value="Genomic_DNA"/>
</dbReference>
<proteinExistence type="predicted"/>
<name>A0A2U3NWY5_9MYCO</name>
<dbReference type="Pfam" id="PF01661">
    <property type="entry name" value="Macro"/>
    <property type="match status" value="1"/>
</dbReference>
<dbReference type="RefSeq" id="WP_425436765.1">
    <property type="nucleotide sequence ID" value="NZ_LT721901.1"/>
</dbReference>
<dbReference type="InterPro" id="IPR043472">
    <property type="entry name" value="Macro_dom-like"/>
</dbReference>
<dbReference type="Gene3D" id="3.40.220.10">
    <property type="entry name" value="Leucine Aminopeptidase, subunit E, domain 1"/>
    <property type="match status" value="1"/>
</dbReference>
<protein>
    <submittedName>
        <fullName evidence="2">Appr-1-p processing protein</fullName>
    </submittedName>
</protein>
<reference evidence="2 3" key="1">
    <citation type="submission" date="2017-01" db="EMBL/GenBank/DDBJ databases">
        <authorList>
            <consortium name="Urmite Genomes"/>
        </authorList>
    </citation>
    <scope>NUCLEOTIDE SEQUENCE [LARGE SCALE GENOMIC DNA]</scope>
    <source>
        <strain evidence="2 3">AB57</strain>
    </source>
</reference>
<evidence type="ECO:0000313" key="2">
    <source>
        <dbReference type="EMBL" id="SPM36030.1"/>
    </source>
</evidence>
<dbReference type="InterPro" id="IPR002589">
    <property type="entry name" value="Macro_dom"/>
</dbReference>
<dbReference type="SMART" id="SM00506">
    <property type="entry name" value="A1pp"/>
    <property type="match status" value="1"/>
</dbReference>
<evidence type="ECO:0000259" key="1">
    <source>
        <dbReference type="PROSITE" id="PS51154"/>
    </source>
</evidence>
<evidence type="ECO:0000313" key="3">
    <source>
        <dbReference type="Proteomes" id="UP000240988"/>
    </source>
</evidence>
<dbReference type="Proteomes" id="UP000240988">
    <property type="component" value="Unassembled WGS sequence"/>
</dbReference>
<dbReference type="PROSITE" id="PS51154">
    <property type="entry name" value="MACRO"/>
    <property type="match status" value="1"/>
</dbReference>
<dbReference type="PANTHER" id="PTHR11106:SF27">
    <property type="entry name" value="MACRO DOMAIN-CONTAINING PROTEIN"/>
    <property type="match status" value="1"/>
</dbReference>
<organism evidence="2 3">
    <name type="scientific">Mycobacterium rhizamassiliense</name>
    <dbReference type="NCBI Taxonomy" id="1841860"/>
    <lineage>
        <taxon>Bacteria</taxon>
        <taxon>Bacillati</taxon>
        <taxon>Actinomycetota</taxon>
        <taxon>Actinomycetes</taxon>
        <taxon>Mycobacteriales</taxon>
        <taxon>Mycobacteriaceae</taxon>
        <taxon>Mycobacterium</taxon>
    </lineage>
</organism>
<dbReference type="SUPFAM" id="SSF52949">
    <property type="entry name" value="Macro domain-like"/>
    <property type="match status" value="1"/>
</dbReference>
<keyword evidence="3" id="KW-1185">Reference proteome</keyword>
<dbReference type="STRING" id="1841860.GCA_900157375_03871"/>
<feature type="domain" description="Macro" evidence="1">
    <location>
        <begin position="1"/>
        <end position="142"/>
    </location>
</feature>